<accession>A0A1Y2HQD8</accession>
<proteinExistence type="predicted"/>
<feature type="region of interest" description="Disordered" evidence="1">
    <location>
        <begin position="1"/>
        <end position="23"/>
    </location>
</feature>
<comment type="caution">
    <text evidence="2">The sequence shown here is derived from an EMBL/GenBank/DDBJ whole genome shotgun (WGS) entry which is preliminary data.</text>
</comment>
<evidence type="ECO:0000256" key="1">
    <source>
        <dbReference type="SAM" id="MobiDB-lite"/>
    </source>
</evidence>
<reference evidence="2 3" key="1">
    <citation type="submission" date="2016-07" db="EMBL/GenBank/DDBJ databases">
        <title>Pervasive Adenine N6-methylation of Active Genes in Fungi.</title>
        <authorList>
            <consortium name="DOE Joint Genome Institute"/>
            <person name="Mondo S.J."/>
            <person name="Dannebaum R.O."/>
            <person name="Kuo R.C."/>
            <person name="Labutti K."/>
            <person name="Haridas S."/>
            <person name="Kuo A."/>
            <person name="Salamov A."/>
            <person name="Ahrendt S.R."/>
            <person name="Lipzen A."/>
            <person name="Sullivan W."/>
            <person name="Andreopoulos W.B."/>
            <person name="Clum A."/>
            <person name="Lindquist E."/>
            <person name="Daum C."/>
            <person name="Ramamoorthy G.K."/>
            <person name="Gryganskyi A."/>
            <person name="Culley D."/>
            <person name="Magnuson J.K."/>
            <person name="James T.Y."/>
            <person name="O'Malley M.A."/>
            <person name="Stajich J.E."/>
            <person name="Spatafora J.W."/>
            <person name="Visel A."/>
            <person name="Grigoriev I.V."/>
        </authorList>
    </citation>
    <scope>NUCLEOTIDE SEQUENCE [LARGE SCALE GENOMIC DNA]</scope>
    <source>
        <strain evidence="2 3">PL171</strain>
    </source>
</reference>
<evidence type="ECO:0000313" key="3">
    <source>
        <dbReference type="Proteomes" id="UP000193411"/>
    </source>
</evidence>
<evidence type="ECO:0000313" key="2">
    <source>
        <dbReference type="EMBL" id="ORZ36001.1"/>
    </source>
</evidence>
<feature type="compositionally biased region" description="Basic residues" evidence="1">
    <location>
        <begin position="670"/>
        <end position="680"/>
    </location>
</feature>
<feature type="compositionally biased region" description="Acidic residues" evidence="1">
    <location>
        <begin position="693"/>
        <end position="704"/>
    </location>
</feature>
<dbReference type="AlphaFoldDB" id="A0A1Y2HQD8"/>
<gene>
    <name evidence="2" type="ORF">BCR44DRAFT_279702</name>
</gene>
<keyword evidence="3" id="KW-1185">Reference proteome</keyword>
<feature type="region of interest" description="Disordered" evidence="1">
    <location>
        <begin position="570"/>
        <end position="599"/>
    </location>
</feature>
<feature type="region of interest" description="Disordered" evidence="1">
    <location>
        <begin position="670"/>
        <end position="728"/>
    </location>
</feature>
<name>A0A1Y2HQD8_9FUNG</name>
<dbReference type="Proteomes" id="UP000193411">
    <property type="component" value="Unassembled WGS sequence"/>
</dbReference>
<feature type="region of interest" description="Disordered" evidence="1">
    <location>
        <begin position="326"/>
        <end position="347"/>
    </location>
</feature>
<protein>
    <submittedName>
        <fullName evidence="2">Uncharacterized protein</fullName>
    </submittedName>
</protein>
<feature type="compositionally biased region" description="Polar residues" evidence="1">
    <location>
        <begin position="1"/>
        <end position="14"/>
    </location>
</feature>
<sequence length="817" mass="85871">MSHDFASTSASYSPFRSRPSVPPATTAAVNIDAHLAARASGGGSSAALIGQSGDGSACTCTGSNPSASTSTTPMCVPSPGHRCTSSLSSLYACSPSSSANPTSSPSLALSARSRLQLPRPTDTPTQALDTAIASTAVPSTTDTSRLPYSQPYLVGTRLAPTIFPNQEAQKQAQRRHSVHHLPFQHQAYSLAPPSRSQLERQVTPTSIDWIFEKQKQTHQSQQGQCLTEPIASQVQHQTAAGLTVASTGYISLNASTIMSPPPLFACPQSSVSSSTLSTALALVSPEAVHQFTVDPPSSTDISGPSHMLLGTAATHAEALLNSLDVASSPSHHADASPQQPPPTDNSFDIDALLAQAAVDAHVNLAHRSRHQDQQQHSHSHALIPVTEPLMFDRLSPIPASLSRKRKRSAAAVNSSLCLLTSPSSLPPDTAVHWHPPSGPVPQLPSPITSTFDPLATLSHVICSPPHTGASGSTHAFLVQGPSSAASLFDNRPGDAGVPIPALSMTNPSAPAAGQISETVIGRLRVGQRRDYTVSRTPRLLLGAPSPPLCASDDDNDNHPLAADIDALTTAAGRRRPSLPARVEGRTSTARASMDSGHVPDPDLEHDARAILSLGHVAKVPMRGFALPDSVVHGEHVRSMPDYGAAAPEAEPPVLEIKFACEVGGMEPVKRRKMRKGKGGRKVPTASDAATGDAETECTSADEGDGDGRQQVFRRRGSTSSESSVDHVARAAADGDNKCPACDLPEGTLMRSSPLLCQACVAKRKRAVEAATRAFLDKHRGKMSECIACHEVKSVVHECVTFHLFTFAVRVLSRRHNG</sequence>
<dbReference type="EMBL" id="MCFL01000019">
    <property type="protein sequence ID" value="ORZ36001.1"/>
    <property type="molecule type" value="Genomic_DNA"/>
</dbReference>
<organism evidence="2 3">
    <name type="scientific">Catenaria anguillulae PL171</name>
    <dbReference type="NCBI Taxonomy" id="765915"/>
    <lineage>
        <taxon>Eukaryota</taxon>
        <taxon>Fungi</taxon>
        <taxon>Fungi incertae sedis</taxon>
        <taxon>Blastocladiomycota</taxon>
        <taxon>Blastocladiomycetes</taxon>
        <taxon>Blastocladiales</taxon>
        <taxon>Catenariaceae</taxon>
        <taxon>Catenaria</taxon>
    </lineage>
</organism>
<dbReference type="OrthoDB" id="5591988at2759"/>